<name>A0ABC8SQV4_9AQUA</name>
<reference evidence="1 2" key="1">
    <citation type="submission" date="2024-02" db="EMBL/GenBank/DDBJ databases">
        <authorList>
            <person name="Vignale AGUSTIN F."/>
            <person name="Sosa J E."/>
            <person name="Modenutti C."/>
        </authorList>
    </citation>
    <scope>NUCLEOTIDE SEQUENCE [LARGE SCALE GENOMIC DNA]</scope>
</reference>
<gene>
    <name evidence="1" type="ORF">ILEXP_LOCUS28179</name>
</gene>
<dbReference type="EMBL" id="CAUOFW020003369">
    <property type="protein sequence ID" value="CAK9159485.1"/>
    <property type="molecule type" value="Genomic_DNA"/>
</dbReference>
<organism evidence="1 2">
    <name type="scientific">Ilex paraguariensis</name>
    <name type="common">yerba mate</name>
    <dbReference type="NCBI Taxonomy" id="185542"/>
    <lineage>
        <taxon>Eukaryota</taxon>
        <taxon>Viridiplantae</taxon>
        <taxon>Streptophyta</taxon>
        <taxon>Embryophyta</taxon>
        <taxon>Tracheophyta</taxon>
        <taxon>Spermatophyta</taxon>
        <taxon>Magnoliopsida</taxon>
        <taxon>eudicotyledons</taxon>
        <taxon>Gunneridae</taxon>
        <taxon>Pentapetalae</taxon>
        <taxon>asterids</taxon>
        <taxon>campanulids</taxon>
        <taxon>Aquifoliales</taxon>
        <taxon>Aquifoliaceae</taxon>
        <taxon>Ilex</taxon>
    </lineage>
</organism>
<proteinExistence type="predicted"/>
<dbReference type="AlphaFoldDB" id="A0ABC8SQV4"/>
<dbReference type="Proteomes" id="UP001642360">
    <property type="component" value="Unassembled WGS sequence"/>
</dbReference>
<sequence length="97" mass="11004">MEVDGNQVVDTSNVEFSATEHKYTEKLEEGGDKRKNVMVDIKGLELPLGKKFAMSWKMGIKECGLYSELFFPATESQCYLMVETIYEVNLLQLVSLS</sequence>
<keyword evidence="2" id="KW-1185">Reference proteome</keyword>
<evidence type="ECO:0000313" key="1">
    <source>
        <dbReference type="EMBL" id="CAK9159485.1"/>
    </source>
</evidence>
<evidence type="ECO:0000313" key="2">
    <source>
        <dbReference type="Proteomes" id="UP001642360"/>
    </source>
</evidence>
<protein>
    <recommendedName>
        <fullName evidence="3">Neurotransmitter-gated ion-channel ligand-binding domain-containing protein</fullName>
    </recommendedName>
</protein>
<comment type="caution">
    <text evidence="1">The sequence shown here is derived from an EMBL/GenBank/DDBJ whole genome shotgun (WGS) entry which is preliminary data.</text>
</comment>
<evidence type="ECO:0008006" key="3">
    <source>
        <dbReference type="Google" id="ProtNLM"/>
    </source>
</evidence>
<accession>A0ABC8SQV4</accession>